<evidence type="ECO:0000313" key="2">
    <source>
        <dbReference type="Proteomes" id="UP000029224"/>
    </source>
</evidence>
<sequence length="56" mass="6338">MVNNPSNDLNGSLAATSDLQHNLDRGYYNRDRLSASYIDANVVRLKDAYMTYALKK</sequence>
<dbReference type="AlphaFoldDB" id="A0A090TFP8"/>
<keyword evidence="2" id="KW-1185">Reference proteome</keyword>
<proteinExistence type="predicted"/>
<protein>
    <submittedName>
        <fullName evidence="1">Uncharacterized protein</fullName>
    </submittedName>
</protein>
<name>A0A090TFP8_9VIBR</name>
<reference evidence="1 2" key="1">
    <citation type="submission" date="2014-09" db="EMBL/GenBank/DDBJ databases">
        <title>Vibrio maritimus JCM 19240. (C210) whole genome shotgun sequence.</title>
        <authorList>
            <person name="Sawabe T."/>
            <person name="Meirelles P."/>
            <person name="Nakanishi M."/>
            <person name="Sayaka M."/>
            <person name="Hattori M."/>
            <person name="Ohkuma M."/>
        </authorList>
    </citation>
    <scope>NUCLEOTIDE SEQUENCE [LARGE SCALE GENOMIC DNA]</scope>
    <source>
        <strain evidence="1 2">JCM 19240</strain>
    </source>
</reference>
<dbReference type="EMBL" id="BBMT01000018">
    <property type="protein sequence ID" value="GAL37569.1"/>
    <property type="molecule type" value="Genomic_DNA"/>
</dbReference>
<dbReference type="Proteomes" id="UP000029224">
    <property type="component" value="Unassembled WGS sequence"/>
</dbReference>
<gene>
    <name evidence="1" type="ORF">JCM19240_716</name>
</gene>
<accession>A0A090TFP8</accession>
<organism evidence="1 2">
    <name type="scientific">Vibrio maritimus</name>
    <dbReference type="NCBI Taxonomy" id="990268"/>
    <lineage>
        <taxon>Bacteria</taxon>
        <taxon>Pseudomonadati</taxon>
        <taxon>Pseudomonadota</taxon>
        <taxon>Gammaproteobacteria</taxon>
        <taxon>Vibrionales</taxon>
        <taxon>Vibrionaceae</taxon>
        <taxon>Vibrio</taxon>
    </lineage>
</organism>
<evidence type="ECO:0000313" key="1">
    <source>
        <dbReference type="EMBL" id="GAL37569.1"/>
    </source>
</evidence>
<reference evidence="1 2" key="2">
    <citation type="submission" date="2014-09" db="EMBL/GenBank/DDBJ databases">
        <authorList>
            <consortium name="NBRP consortium"/>
            <person name="Sawabe T."/>
            <person name="Meirelles P."/>
            <person name="Nakanishi M."/>
            <person name="Sayaka M."/>
            <person name="Hattori M."/>
            <person name="Ohkuma M."/>
        </authorList>
    </citation>
    <scope>NUCLEOTIDE SEQUENCE [LARGE SCALE GENOMIC DNA]</scope>
    <source>
        <strain evidence="1 2">JCM 19240</strain>
    </source>
</reference>
<comment type="caution">
    <text evidence="1">The sequence shown here is derived from an EMBL/GenBank/DDBJ whole genome shotgun (WGS) entry which is preliminary data.</text>
</comment>